<dbReference type="WBParaSite" id="RSKR_0000270000.1">
    <property type="protein sequence ID" value="RSKR_0000270000.1"/>
    <property type="gene ID" value="RSKR_0000270000"/>
</dbReference>
<evidence type="ECO:0000313" key="2">
    <source>
        <dbReference type="WBParaSite" id="RSKR_0000270000.1"/>
    </source>
</evidence>
<sequence length="171" mass="19336">MSGIKYLSKYVNRNPRNLEMLGIQLRPSGNCFERKRHTLNATYKAEFVATKAHTEAKITHHKNGLILTVSTKEPQISSQLASNTDRSAALNVGRILADRLKQSGIQNIVADFEEGEVERSAKKTAFLKALTEGGICLTDYSTVDPKLINTDKTWINYKQYHNRQDKLDEQI</sequence>
<proteinExistence type="predicted"/>
<protein>
    <submittedName>
        <fullName evidence="2">39S ribosomal protein L18, mitochondrial</fullName>
    </submittedName>
</protein>
<organism evidence="1 2">
    <name type="scientific">Rhabditophanes sp. KR3021</name>
    <dbReference type="NCBI Taxonomy" id="114890"/>
    <lineage>
        <taxon>Eukaryota</taxon>
        <taxon>Metazoa</taxon>
        <taxon>Ecdysozoa</taxon>
        <taxon>Nematoda</taxon>
        <taxon>Chromadorea</taxon>
        <taxon>Rhabditida</taxon>
        <taxon>Tylenchina</taxon>
        <taxon>Panagrolaimomorpha</taxon>
        <taxon>Strongyloidoidea</taxon>
        <taxon>Alloionematidae</taxon>
        <taxon>Rhabditophanes</taxon>
    </lineage>
</organism>
<evidence type="ECO:0000313" key="1">
    <source>
        <dbReference type="Proteomes" id="UP000095286"/>
    </source>
</evidence>
<name>A0AC35TPR9_9BILA</name>
<dbReference type="Proteomes" id="UP000095286">
    <property type="component" value="Unplaced"/>
</dbReference>
<accession>A0AC35TPR9</accession>
<reference evidence="2" key="1">
    <citation type="submission" date="2016-11" db="UniProtKB">
        <authorList>
            <consortium name="WormBaseParasite"/>
        </authorList>
    </citation>
    <scope>IDENTIFICATION</scope>
    <source>
        <strain evidence="2">KR3021</strain>
    </source>
</reference>